<accession>A0A9N9EEQ2</accession>
<feature type="non-terminal residue" evidence="1">
    <location>
        <position position="47"/>
    </location>
</feature>
<evidence type="ECO:0000313" key="2">
    <source>
        <dbReference type="Proteomes" id="UP000789375"/>
    </source>
</evidence>
<comment type="caution">
    <text evidence="1">The sequence shown here is derived from an EMBL/GenBank/DDBJ whole genome shotgun (WGS) entry which is preliminary data.</text>
</comment>
<reference evidence="1" key="1">
    <citation type="submission" date="2021-06" db="EMBL/GenBank/DDBJ databases">
        <authorList>
            <person name="Kallberg Y."/>
            <person name="Tangrot J."/>
            <person name="Rosling A."/>
        </authorList>
    </citation>
    <scope>NUCLEOTIDE SEQUENCE</scope>
    <source>
        <strain evidence="1">87-6 pot B 2015</strain>
    </source>
</reference>
<keyword evidence="2" id="KW-1185">Reference proteome</keyword>
<dbReference type="Proteomes" id="UP000789375">
    <property type="component" value="Unassembled WGS sequence"/>
</dbReference>
<protein>
    <submittedName>
        <fullName evidence="1">8232_t:CDS:1</fullName>
    </submittedName>
</protein>
<organism evidence="1 2">
    <name type="scientific">Funneliformis mosseae</name>
    <name type="common">Endomycorrhizal fungus</name>
    <name type="synonym">Glomus mosseae</name>
    <dbReference type="NCBI Taxonomy" id="27381"/>
    <lineage>
        <taxon>Eukaryota</taxon>
        <taxon>Fungi</taxon>
        <taxon>Fungi incertae sedis</taxon>
        <taxon>Mucoromycota</taxon>
        <taxon>Glomeromycotina</taxon>
        <taxon>Glomeromycetes</taxon>
        <taxon>Glomerales</taxon>
        <taxon>Glomeraceae</taxon>
        <taxon>Funneliformis</taxon>
    </lineage>
</organism>
<name>A0A9N9EEQ2_FUNMO</name>
<dbReference type="AlphaFoldDB" id="A0A9N9EEQ2"/>
<evidence type="ECO:0000313" key="1">
    <source>
        <dbReference type="EMBL" id="CAG8671846.1"/>
    </source>
</evidence>
<sequence length="47" mass="5560">MLYRELHGLYKKALQKAFLSESNSQQLKELLQDFNNDINEESESLIM</sequence>
<proteinExistence type="predicted"/>
<gene>
    <name evidence="1" type="ORF">FMOSSE_LOCUS12453</name>
</gene>
<dbReference type="EMBL" id="CAJVPP010005928">
    <property type="protein sequence ID" value="CAG8671846.1"/>
    <property type="molecule type" value="Genomic_DNA"/>
</dbReference>